<name>A0ABS4D5Z3_9CHLR</name>
<comment type="function">
    <text evidence="17">Catalyzes the dehydration of the S-form of NAD(P)HX at the expense of ADP, which is converted to AMP. Together with NAD(P)HX epimerase, which catalyzes the epimerization of the S- and R-forms, the enzyme allows the repair of both epimers of NAD(P)HX, a damaged form of NAD(P)H that is a result of enzymatic or heat-dependent hydration.</text>
</comment>
<evidence type="ECO:0000256" key="14">
    <source>
        <dbReference type="ARBA" id="ARBA00025153"/>
    </source>
</evidence>
<evidence type="ECO:0000256" key="8">
    <source>
        <dbReference type="ARBA" id="ARBA00022857"/>
    </source>
</evidence>
<evidence type="ECO:0000256" key="15">
    <source>
        <dbReference type="ARBA" id="ARBA00048238"/>
    </source>
</evidence>
<evidence type="ECO:0000256" key="17">
    <source>
        <dbReference type="HAMAP-Rule" id="MF_01965"/>
    </source>
</evidence>
<evidence type="ECO:0000256" key="6">
    <source>
        <dbReference type="ARBA" id="ARBA00022741"/>
    </source>
</evidence>
<comment type="similarity">
    <text evidence="17">Belongs to the NnrD/CARKD family.</text>
</comment>
<dbReference type="InterPro" id="IPR036652">
    <property type="entry name" value="YjeF_N_dom_sf"/>
</dbReference>
<dbReference type="HAMAP" id="MF_01965">
    <property type="entry name" value="NADHX_dehydratase"/>
    <property type="match status" value="1"/>
</dbReference>
<dbReference type="InterPro" id="IPR030677">
    <property type="entry name" value="Nnr"/>
</dbReference>
<dbReference type="EC" id="5.1.99.6" evidence="19"/>
<feature type="binding site" evidence="17">
    <location>
        <position position="263"/>
    </location>
    <ligand>
        <name>(6S)-NADPHX</name>
        <dbReference type="ChEBI" id="CHEBI:64076"/>
    </ligand>
</feature>
<evidence type="ECO:0000256" key="10">
    <source>
        <dbReference type="ARBA" id="ARBA00023027"/>
    </source>
</evidence>
<dbReference type="CDD" id="cd01171">
    <property type="entry name" value="YXKO-related"/>
    <property type="match status" value="1"/>
</dbReference>
<comment type="caution">
    <text evidence="22">The sequence shown here is derived from an EMBL/GenBank/DDBJ whole genome shotgun (WGS) entry which is preliminary data.</text>
</comment>
<evidence type="ECO:0000256" key="18">
    <source>
        <dbReference type="HAMAP-Rule" id="MF_01966"/>
    </source>
</evidence>
<keyword evidence="6 17" id="KW-0547">Nucleotide-binding</keyword>
<dbReference type="InterPro" id="IPR004443">
    <property type="entry name" value="YjeF_N_dom"/>
</dbReference>
<dbReference type="SUPFAM" id="SSF53613">
    <property type="entry name" value="Ribokinase-like"/>
    <property type="match status" value="1"/>
</dbReference>
<comment type="caution">
    <text evidence="18">Lacks conserved residue(s) required for the propagation of feature annotation.</text>
</comment>
<dbReference type="HAMAP" id="MF_01966">
    <property type="entry name" value="NADHX_epimerase"/>
    <property type="match status" value="1"/>
</dbReference>
<dbReference type="NCBIfam" id="TIGR00197">
    <property type="entry name" value="yjeF_nterm"/>
    <property type="match status" value="1"/>
</dbReference>
<keyword evidence="11 18" id="KW-0413">Isomerase</keyword>
<feature type="binding site" evidence="18">
    <location>
        <position position="51"/>
    </location>
    <ligand>
        <name>K(+)</name>
        <dbReference type="ChEBI" id="CHEBI:29103"/>
    </ligand>
</feature>
<comment type="catalytic activity">
    <reaction evidence="16 17 19">
        <text>(6S)-NADPHX + ADP = AMP + phosphate + NADPH + H(+)</text>
        <dbReference type="Rhea" id="RHEA:32235"/>
        <dbReference type="ChEBI" id="CHEBI:15378"/>
        <dbReference type="ChEBI" id="CHEBI:43474"/>
        <dbReference type="ChEBI" id="CHEBI:57783"/>
        <dbReference type="ChEBI" id="CHEBI:64076"/>
        <dbReference type="ChEBI" id="CHEBI:456215"/>
        <dbReference type="ChEBI" id="CHEBI:456216"/>
        <dbReference type="EC" id="4.2.1.136"/>
    </reaction>
</comment>
<evidence type="ECO:0000256" key="2">
    <source>
        <dbReference type="ARBA" id="ARBA00000909"/>
    </source>
</evidence>
<dbReference type="PROSITE" id="PS51383">
    <property type="entry name" value="YJEF_C_3"/>
    <property type="match status" value="1"/>
</dbReference>
<dbReference type="Gene3D" id="3.40.1190.20">
    <property type="match status" value="1"/>
</dbReference>
<comment type="function">
    <text evidence="14 19">Bifunctional enzyme that catalyzes the epimerization of the S- and R-forms of NAD(P)HX and the dehydration of the S-form of NAD(P)HX at the expense of ADP, which is converted to AMP. This allows the repair of both epimers of NAD(P)HX, a damaged form of NAD(P)H that is a result of enzymatic or heat-dependent hydration.</text>
</comment>
<dbReference type="InterPro" id="IPR000631">
    <property type="entry name" value="CARKD"/>
</dbReference>
<evidence type="ECO:0000256" key="13">
    <source>
        <dbReference type="ARBA" id="ARBA00023268"/>
    </source>
</evidence>
<feature type="binding site" evidence="18">
    <location>
        <begin position="123"/>
        <end position="129"/>
    </location>
    <ligand>
        <name>(6S)-NADPHX</name>
        <dbReference type="ChEBI" id="CHEBI:64076"/>
    </ligand>
</feature>
<evidence type="ECO:0000256" key="4">
    <source>
        <dbReference type="ARBA" id="ARBA00009524"/>
    </source>
</evidence>
<evidence type="ECO:0000259" key="21">
    <source>
        <dbReference type="PROSITE" id="PS51385"/>
    </source>
</evidence>
<comment type="similarity">
    <text evidence="18">Belongs to the NnrE/AIBP family.</text>
</comment>
<feature type="binding site" evidence="18">
    <location>
        <position position="119"/>
    </location>
    <ligand>
        <name>K(+)</name>
        <dbReference type="ChEBI" id="CHEBI:29103"/>
    </ligand>
</feature>
<keyword evidence="9 18" id="KW-0630">Potassium</keyword>
<comment type="cofactor">
    <cofactor evidence="18 19">
        <name>K(+)</name>
        <dbReference type="ChEBI" id="CHEBI:29103"/>
    </cofactor>
    <text evidence="18 19">Binds 1 potassium ion per subunit.</text>
</comment>
<dbReference type="EC" id="4.2.1.136" evidence="19"/>
<feature type="binding site" evidence="18">
    <location>
        <position position="163"/>
    </location>
    <ligand>
        <name>(6S)-NADPHX</name>
        <dbReference type="ChEBI" id="CHEBI:64076"/>
    </ligand>
</feature>
<evidence type="ECO:0000256" key="11">
    <source>
        <dbReference type="ARBA" id="ARBA00023235"/>
    </source>
</evidence>
<reference evidence="22 23" key="1">
    <citation type="submission" date="2021-03" db="EMBL/GenBank/DDBJ databases">
        <authorList>
            <person name="Grouzdev D.S."/>
        </authorList>
    </citation>
    <scope>NUCLEOTIDE SEQUENCE [LARGE SCALE GENOMIC DNA]</scope>
    <source>
        <strain evidence="22 23">M50-1</strain>
    </source>
</reference>
<evidence type="ECO:0000256" key="1">
    <source>
        <dbReference type="ARBA" id="ARBA00000013"/>
    </source>
</evidence>
<dbReference type="PANTHER" id="PTHR12592">
    <property type="entry name" value="ATP-DEPENDENT (S)-NAD(P)H-HYDRATE DEHYDRATASE FAMILY MEMBER"/>
    <property type="match status" value="1"/>
</dbReference>
<dbReference type="Proteomes" id="UP001193081">
    <property type="component" value="Unassembled WGS sequence"/>
</dbReference>
<protein>
    <recommendedName>
        <fullName evidence="19">Bifunctional NAD(P)H-hydrate repair enzyme</fullName>
    </recommendedName>
    <alternativeName>
        <fullName evidence="19">Nicotinamide nucleotide repair protein</fullName>
    </alternativeName>
    <domain>
        <recommendedName>
            <fullName evidence="19">ADP-dependent (S)-NAD(P)H-hydrate dehydratase</fullName>
            <ecNumber evidence="19">4.2.1.136</ecNumber>
        </recommendedName>
        <alternativeName>
            <fullName evidence="19">ADP-dependent NAD(P)HX dehydratase</fullName>
        </alternativeName>
    </domain>
    <domain>
        <recommendedName>
            <fullName evidence="19">NAD(P)H-hydrate epimerase</fullName>
            <ecNumber evidence="19">5.1.99.6</ecNumber>
        </recommendedName>
    </domain>
</protein>
<feature type="domain" description="YjeF C-terminal" evidence="20">
    <location>
        <begin position="228"/>
        <end position="536"/>
    </location>
</feature>
<organism evidence="22 23">
    <name type="scientific">Candidatus Chloroploca mongolica</name>
    <dbReference type="NCBI Taxonomy" id="2528176"/>
    <lineage>
        <taxon>Bacteria</taxon>
        <taxon>Bacillati</taxon>
        <taxon>Chloroflexota</taxon>
        <taxon>Chloroflexia</taxon>
        <taxon>Chloroflexales</taxon>
        <taxon>Chloroflexineae</taxon>
        <taxon>Oscillochloridaceae</taxon>
        <taxon>Candidatus Chloroploca</taxon>
    </lineage>
</organism>
<evidence type="ECO:0000256" key="3">
    <source>
        <dbReference type="ARBA" id="ARBA00006001"/>
    </source>
</evidence>
<evidence type="ECO:0000256" key="5">
    <source>
        <dbReference type="ARBA" id="ARBA00022723"/>
    </source>
</evidence>
<keyword evidence="5 18" id="KW-0479">Metal-binding</keyword>
<sequence length="541" mass="56818">MRRLEQAAVEAGATWEGLMEHAGLGVAREALRYLGDPVGRRVLVLVGPGNNGGDGLVVARHLHDAGSVVALYLWRRQGVEHDANWQQCRQRGIIEHEAAHDPDLHWLTVALDRTDLVVDALLGMGASRYLDPSLAAIVAQVNAVRRQASVTTGPQHPLVVAVDLPTGVQSDSGAVLGTALYADLTVATGLPKPGLFAYPGRMYRGHLALAELEIPTHDLEALMSDLLTAAYARSLLPERPLDAHKGSFGNVMVVAGSLRYPGAAFLACAGAARAGAGLVTLAGARTVLGMAARLPEVTVLPLAEGDWGALGPAALEEFGKEVTGYKALVLGPGLGQADSTRAFVERAFGLDTPKTKPRVGFFSSSAEEQPSTSSAVPSLPLTVLDADGLNLLATIDDWSERLPKEHFVFTPHPGEFRRLLKLESLPEDRLAVVREAAERWGQVVVLKGATTLIAAPDGRTLVHDGANPALATAGTGDVLAGAIGGLLAQGLSLYDAAALGVYLHGAAGARVRDDMGEMGTLAGDLLPELPRTIKDLRYAHG</sequence>
<dbReference type="Pfam" id="PF01256">
    <property type="entry name" value="Carb_kinase"/>
    <property type="match status" value="2"/>
</dbReference>
<evidence type="ECO:0000313" key="22">
    <source>
        <dbReference type="EMBL" id="MBP1464840.1"/>
    </source>
</evidence>
<keyword evidence="12 17" id="KW-0456">Lyase</keyword>
<comment type="similarity">
    <text evidence="3 19">In the N-terminal section; belongs to the NnrE/AIBP family.</text>
</comment>
<keyword evidence="13" id="KW-0511">Multifunctional enzyme</keyword>
<proteinExistence type="inferred from homology"/>
<feature type="domain" description="YjeF N-terminal" evidence="21">
    <location>
        <begin position="1"/>
        <end position="220"/>
    </location>
</feature>
<evidence type="ECO:0000256" key="9">
    <source>
        <dbReference type="ARBA" id="ARBA00022958"/>
    </source>
</evidence>
<dbReference type="PIRSF" id="PIRSF017184">
    <property type="entry name" value="Nnr"/>
    <property type="match status" value="1"/>
</dbReference>
<evidence type="ECO:0000259" key="20">
    <source>
        <dbReference type="PROSITE" id="PS51383"/>
    </source>
</evidence>
<keyword evidence="23" id="KW-1185">Reference proteome</keyword>
<feature type="binding site" evidence="17">
    <location>
        <position position="412"/>
    </location>
    <ligand>
        <name>(6S)-NADPHX</name>
        <dbReference type="ChEBI" id="CHEBI:64076"/>
    </ligand>
</feature>
<dbReference type="InterPro" id="IPR029056">
    <property type="entry name" value="Ribokinase-like"/>
</dbReference>
<comment type="function">
    <text evidence="18">Catalyzes the epimerization of the S- and R-forms of NAD(P)HX, a damaged form of NAD(P)H that is a result of enzymatic or heat-dependent hydration. This is a prerequisite for the S-specific NAD(P)H-hydrate dehydratase to allow the repair of both epimers of NAD(P)HX.</text>
</comment>
<gene>
    <name evidence="18" type="primary">nnrE</name>
    <name evidence="17" type="synonym">nnrD</name>
    <name evidence="22" type="ORF">EYB53_003865</name>
</gene>
<dbReference type="SUPFAM" id="SSF64153">
    <property type="entry name" value="YjeF N-terminal domain-like"/>
    <property type="match status" value="1"/>
</dbReference>
<evidence type="ECO:0000256" key="7">
    <source>
        <dbReference type="ARBA" id="ARBA00022840"/>
    </source>
</evidence>
<comment type="catalytic activity">
    <reaction evidence="1 18 19">
        <text>(6R)-NADHX = (6S)-NADHX</text>
        <dbReference type="Rhea" id="RHEA:32215"/>
        <dbReference type="ChEBI" id="CHEBI:64074"/>
        <dbReference type="ChEBI" id="CHEBI:64075"/>
        <dbReference type="EC" id="5.1.99.6"/>
    </reaction>
</comment>
<keyword evidence="10 17" id="KW-0520">NAD</keyword>
<feature type="binding site" evidence="17">
    <location>
        <position position="477"/>
    </location>
    <ligand>
        <name>(6S)-NADPHX</name>
        <dbReference type="ChEBI" id="CHEBI:64076"/>
    </ligand>
</feature>
<comment type="similarity">
    <text evidence="4 19">In the C-terminal section; belongs to the NnrD/CARKD family.</text>
</comment>
<evidence type="ECO:0000256" key="16">
    <source>
        <dbReference type="ARBA" id="ARBA00049209"/>
    </source>
</evidence>
<comment type="subunit">
    <text evidence="17">Homotetramer.</text>
</comment>
<dbReference type="EMBL" id="SIJK02000004">
    <property type="protein sequence ID" value="MBP1464840.1"/>
    <property type="molecule type" value="Genomic_DNA"/>
</dbReference>
<dbReference type="PROSITE" id="PS51385">
    <property type="entry name" value="YJEF_N"/>
    <property type="match status" value="1"/>
</dbReference>
<dbReference type="Gene3D" id="3.40.50.10260">
    <property type="entry name" value="YjeF N-terminal domain"/>
    <property type="match status" value="1"/>
</dbReference>
<dbReference type="NCBIfam" id="TIGR00196">
    <property type="entry name" value="yjeF_cterm"/>
    <property type="match status" value="1"/>
</dbReference>
<feature type="binding site" evidence="17">
    <location>
        <position position="476"/>
    </location>
    <ligand>
        <name>AMP</name>
        <dbReference type="ChEBI" id="CHEBI:456215"/>
    </ligand>
</feature>
<comment type="cofactor">
    <cofactor evidence="17">
        <name>Mg(2+)</name>
        <dbReference type="ChEBI" id="CHEBI:18420"/>
    </cofactor>
</comment>
<evidence type="ECO:0000313" key="23">
    <source>
        <dbReference type="Proteomes" id="UP001193081"/>
    </source>
</evidence>
<comment type="catalytic activity">
    <reaction evidence="2 18 19">
        <text>(6R)-NADPHX = (6S)-NADPHX</text>
        <dbReference type="Rhea" id="RHEA:32227"/>
        <dbReference type="ChEBI" id="CHEBI:64076"/>
        <dbReference type="ChEBI" id="CHEBI:64077"/>
        <dbReference type="EC" id="5.1.99.6"/>
    </reaction>
</comment>
<dbReference type="Pfam" id="PF03853">
    <property type="entry name" value="YjeF_N"/>
    <property type="match status" value="1"/>
</dbReference>
<feature type="binding site" evidence="17">
    <location>
        <position position="333"/>
    </location>
    <ligand>
        <name>(6S)-NADPHX</name>
        <dbReference type="ChEBI" id="CHEBI:64076"/>
    </ligand>
</feature>
<accession>A0ABS4D5Z3</accession>
<dbReference type="InterPro" id="IPR017953">
    <property type="entry name" value="Carbohydrate_kinase_pred_CS"/>
</dbReference>
<dbReference type="PANTHER" id="PTHR12592:SF0">
    <property type="entry name" value="ATP-DEPENDENT (S)-NAD(P)H-HYDRATE DEHYDRATASE"/>
    <property type="match status" value="1"/>
</dbReference>
<feature type="binding site" evidence="18">
    <location>
        <position position="166"/>
    </location>
    <ligand>
        <name>K(+)</name>
        <dbReference type="ChEBI" id="CHEBI:29103"/>
    </ligand>
</feature>
<feature type="binding site" evidence="17">
    <location>
        <begin position="447"/>
        <end position="451"/>
    </location>
    <ligand>
        <name>AMP</name>
        <dbReference type="ChEBI" id="CHEBI:456215"/>
    </ligand>
</feature>
<evidence type="ECO:0000256" key="19">
    <source>
        <dbReference type="PIRNR" id="PIRNR017184"/>
    </source>
</evidence>
<feature type="binding site" evidence="18">
    <location>
        <begin position="50"/>
        <end position="54"/>
    </location>
    <ligand>
        <name>(6S)-NADPHX</name>
        <dbReference type="ChEBI" id="CHEBI:64076"/>
    </ligand>
</feature>
<keyword evidence="8 17" id="KW-0521">NADP</keyword>
<dbReference type="PROSITE" id="PS01050">
    <property type="entry name" value="YJEF_C_2"/>
    <property type="match status" value="1"/>
</dbReference>
<evidence type="ECO:0000256" key="12">
    <source>
        <dbReference type="ARBA" id="ARBA00023239"/>
    </source>
</evidence>
<keyword evidence="7 17" id="KW-0067">ATP-binding</keyword>
<comment type="catalytic activity">
    <reaction evidence="15 17 19">
        <text>(6S)-NADHX + ADP = AMP + phosphate + NADH + H(+)</text>
        <dbReference type="Rhea" id="RHEA:32223"/>
        <dbReference type="ChEBI" id="CHEBI:15378"/>
        <dbReference type="ChEBI" id="CHEBI:43474"/>
        <dbReference type="ChEBI" id="CHEBI:57945"/>
        <dbReference type="ChEBI" id="CHEBI:64074"/>
        <dbReference type="ChEBI" id="CHEBI:456215"/>
        <dbReference type="ChEBI" id="CHEBI:456216"/>
        <dbReference type="EC" id="4.2.1.136"/>
    </reaction>
</comment>